<dbReference type="GO" id="GO:0015075">
    <property type="term" value="F:monoatomic ion transmembrane transporter activity"/>
    <property type="evidence" value="ECO:0007669"/>
    <property type="project" value="InterPro"/>
</dbReference>
<dbReference type="InterPro" id="IPR006148">
    <property type="entry name" value="Glc/Gal-6P_isomerase"/>
</dbReference>
<evidence type="ECO:0000313" key="11">
    <source>
        <dbReference type="Proteomes" id="UP000887572"/>
    </source>
</evidence>
<evidence type="ECO:0000256" key="7">
    <source>
        <dbReference type="ARBA" id="ARBA00023128"/>
    </source>
</evidence>
<keyword evidence="6 9" id="KW-1133">Transmembrane helix</keyword>
<dbReference type="Pfam" id="PF01182">
    <property type="entry name" value="Glucosamine_iso"/>
    <property type="match status" value="1"/>
</dbReference>
<dbReference type="GO" id="GO:0140300">
    <property type="term" value="P:serine import into mitochondrion"/>
    <property type="evidence" value="ECO:0007669"/>
    <property type="project" value="TreeGrafter"/>
</dbReference>
<dbReference type="Pfam" id="PF03820">
    <property type="entry name" value="SFXNs"/>
    <property type="match status" value="1"/>
</dbReference>
<evidence type="ECO:0000256" key="4">
    <source>
        <dbReference type="ARBA" id="ARBA00022692"/>
    </source>
</evidence>
<evidence type="ECO:0000256" key="5">
    <source>
        <dbReference type="ARBA" id="ARBA00022970"/>
    </source>
</evidence>
<dbReference type="InterPro" id="IPR037171">
    <property type="entry name" value="NagB/RpiA_transferase-like"/>
</dbReference>
<keyword evidence="8 9" id="KW-0472">Membrane</keyword>
<dbReference type="PANTHER" id="PTHR11153:SF8">
    <property type="entry name" value="SIDEROFLEXIN-1"/>
    <property type="match status" value="1"/>
</dbReference>
<dbReference type="NCBIfam" id="TIGR00798">
    <property type="entry name" value="mtc"/>
    <property type="match status" value="1"/>
</dbReference>
<proteinExistence type="inferred from homology"/>
<keyword evidence="7" id="KW-0496">Mitochondrion</keyword>
<keyword evidence="11" id="KW-1185">Reference proteome</keyword>
<evidence type="ECO:0000256" key="1">
    <source>
        <dbReference type="ARBA" id="ARBA00004225"/>
    </source>
</evidence>
<organism evidence="11 12">
    <name type="scientific">Globodera rostochiensis</name>
    <name type="common">Golden nematode worm</name>
    <name type="synonym">Heterodera rostochiensis</name>
    <dbReference type="NCBI Taxonomy" id="31243"/>
    <lineage>
        <taxon>Eukaryota</taxon>
        <taxon>Metazoa</taxon>
        <taxon>Ecdysozoa</taxon>
        <taxon>Nematoda</taxon>
        <taxon>Chromadorea</taxon>
        <taxon>Rhabditida</taxon>
        <taxon>Tylenchina</taxon>
        <taxon>Tylenchomorpha</taxon>
        <taxon>Tylenchoidea</taxon>
        <taxon>Heteroderidae</taxon>
        <taxon>Heteroderinae</taxon>
        <taxon>Globodera</taxon>
    </lineage>
</organism>
<feature type="transmembrane region" description="Helical" evidence="9">
    <location>
        <begin position="399"/>
        <end position="418"/>
    </location>
</feature>
<evidence type="ECO:0000256" key="6">
    <source>
        <dbReference type="ARBA" id="ARBA00022989"/>
    </source>
</evidence>
<evidence type="ECO:0000256" key="2">
    <source>
        <dbReference type="ARBA" id="ARBA00005974"/>
    </source>
</evidence>
<comment type="similarity">
    <text evidence="2">Belongs to the sideroflexin family.</text>
</comment>
<keyword evidence="4 9" id="KW-0812">Transmembrane</keyword>
<feature type="transmembrane region" description="Helical" evidence="9">
    <location>
        <begin position="470"/>
        <end position="491"/>
    </location>
</feature>
<dbReference type="Proteomes" id="UP000887572">
    <property type="component" value="Unplaced"/>
</dbReference>
<feature type="transmembrane region" description="Helical" evidence="9">
    <location>
        <begin position="511"/>
        <end position="536"/>
    </location>
</feature>
<dbReference type="WBParaSite" id="Gr19_v10_g7497.t1">
    <property type="protein sequence ID" value="Gr19_v10_g7497.t1"/>
    <property type="gene ID" value="Gr19_v10_g7497"/>
</dbReference>
<dbReference type="PANTHER" id="PTHR11153">
    <property type="entry name" value="SIDEROFLEXIN"/>
    <property type="match status" value="1"/>
</dbReference>
<accession>A0A914I710</accession>
<evidence type="ECO:0000259" key="10">
    <source>
        <dbReference type="Pfam" id="PF01182"/>
    </source>
</evidence>
<name>A0A914I710_GLORO</name>
<sequence length="571" mass="63624">MSAMCRIRFLTSLSIMSSRCHKLRLSLSAEEQSETFYRYLESVIEEQSQCNQMIILGFSGGSMPAFLAPLLARLPDQTIARLRLFPKMCFRLNSSKTIQRLRSLRPRLNANGWPMFDLLLLGLGPDGHTCSLFPGHPLIKESSVWMAAIDDSPKPPPRRITVTIPILSAAANLAFIVNGASKAAVVKKILVDNDPRYPPSLISSTRPIQWFLDGEAAKEMRLGFKEITEGRMNLDGEAPVPDSLTAGSNGLVRHLMFKPDITKPRWDQSTYNGRAKHFFAVLNPLNLLASNRTLEESRNIVFEYRKGIYPPGLTIERLWKAKHLYDSAYHPASGEKMLPIGRMCAQVPCNMVLIGGMLSFYKSPLAVIFWQWTNQSFNAVVNYTNRSGDSVSTDQLLKAYAFATGGALTAALGLNAAAKKMPPIYGRLVPFAAVCVANTINIPMMRQKEFVDGIELVDESGVPLGKSKTVAWLAIPQVVVSRVLMATPYMVLTPLVVNQLAKKAWFNARRWVSPAFQMLFCGVIIFFSTPLCCAIFPQLSHIKTSSLEPKLREKIAREHGHRDVVYFNKGL</sequence>
<reference evidence="12" key="1">
    <citation type="submission" date="2022-11" db="UniProtKB">
        <authorList>
            <consortium name="WormBaseParasite"/>
        </authorList>
    </citation>
    <scope>IDENTIFICATION</scope>
</reference>
<evidence type="ECO:0000313" key="12">
    <source>
        <dbReference type="WBParaSite" id="Gr19_v10_g7497.t1"/>
    </source>
</evidence>
<feature type="domain" description="Glucosamine/galactosamine-6-phosphate isomerase" evidence="10">
    <location>
        <begin position="102"/>
        <end position="203"/>
    </location>
</feature>
<dbReference type="AlphaFoldDB" id="A0A914I710"/>
<dbReference type="GO" id="GO:0005743">
    <property type="term" value="C:mitochondrial inner membrane"/>
    <property type="evidence" value="ECO:0007669"/>
    <property type="project" value="TreeGrafter"/>
</dbReference>
<keyword evidence="3" id="KW-0813">Transport</keyword>
<protein>
    <submittedName>
        <fullName evidence="12">Glucosamine/galactosamine-6-phosphate isomerase domain-containing protein</fullName>
    </submittedName>
</protein>
<dbReference type="SUPFAM" id="SSF100950">
    <property type="entry name" value="NagB/RpiA/CoA transferase-like"/>
    <property type="match status" value="1"/>
</dbReference>
<dbReference type="Gene3D" id="3.40.50.1360">
    <property type="match status" value="1"/>
</dbReference>
<dbReference type="InterPro" id="IPR004686">
    <property type="entry name" value="Mtc"/>
</dbReference>
<dbReference type="GO" id="GO:0005975">
    <property type="term" value="P:carbohydrate metabolic process"/>
    <property type="evidence" value="ECO:0007669"/>
    <property type="project" value="InterPro"/>
</dbReference>
<keyword evidence="5" id="KW-0029">Amino-acid transport</keyword>
<comment type="subcellular location">
    <subcellularLocation>
        <location evidence="1">Mitochondrion membrane</location>
        <topology evidence="1">Multi-pass membrane protein</topology>
    </subcellularLocation>
</comment>
<evidence type="ECO:0000256" key="3">
    <source>
        <dbReference type="ARBA" id="ARBA00022448"/>
    </source>
</evidence>
<evidence type="ECO:0000256" key="9">
    <source>
        <dbReference type="SAM" id="Phobius"/>
    </source>
</evidence>
<evidence type="ECO:0000256" key="8">
    <source>
        <dbReference type="ARBA" id="ARBA00023136"/>
    </source>
</evidence>